<proteinExistence type="inferred from homology"/>
<feature type="region of interest" description="Disordered" evidence="9">
    <location>
        <begin position="100"/>
        <end position="123"/>
    </location>
</feature>
<dbReference type="Proteomes" id="UP000682877">
    <property type="component" value="Chromosome 3"/>
</dbReference>
<dbReference type="Pfam" id="PF00320">
    <property type="entry name" value="GATA"/>
    <property type="match status" value="1"/>
</dbReference>
<evidence type="ECO:0000256" key="2">
    <source>
        <dbReference type="ARBA" id="ARBA00022771"/>
    </source>
</evidence>
<reference evidence="11" key="1">
    <citation type="submission" date="2021-01" db="EMBL/GenBank/DDBJ databases">
        <authorList>
            <person name="Bezrukov I."/>
        </authorList>
    </citation>
    <scope>NUCLEOTIDE SEQUENCE</scope>
</reference>
<dbReference type="GO" id="GO:0043565">
    <property type="term" value="F:sequence-specific DNA binding"/>
    <property type="evidence" value="ECO:0007669"/>
    <property type="project" value="InterPro"/>
</dbReference>
<dbReference type="EMBL" id="LR999453">
    <property type="protein sequence ID" value="CAE5967990.1"/>
    <property type="molecule type" value="Genomic_DNA"/>
</dbReference>
<evidence type="ECO:0000256" key="9">
    <source>
        <dbReference type="SAM" id="MobiDB-lite"/>
    </source>
</evidence>
<dbReference type="GO" id="GO:0006355">
    <property type="term" value="P:regulation of DNA-templated transcription"/>
    <property type="evidence" value="ECO:0007669"/>
    <property type="project" value="InterPro"/>
</dbReference>
<dbReference type="PANTHER" id="PTHR46813">
    <property type="entry name" value="GATA TRANSCRIPTION FACTOR 18"/>
    <property type="match status" value="1"/>
</dbReference>
<evidence type="ECO:0000256" key="6">
    <source>
        <dbReference type="ARBA" id="ARBA00023163"/>
    </source>
</evidence>
<gene>
    <name evidence="11" type="ORF">AARE701A_LOCUS7731</name>
</gene>
<keyword evidence="12" id="KW-1185">Reference proteome</keyword>
<evidence type="ECO:0000256" key="5">
    <source>
        <dbReference type="ARBA" id="ARBA00023125"/>
    </source>
</evidence>
<keyword evidence="2 8" id="KW-0863">Zinc-finger</keyword>
<comment type="similarity">
    <text evidence="7">Belongs to the type IV zinc-finger family. Class B subfamily.</text>
</comment>
<dbReference type="GO" id="GO:0008270">
    <property type="term" value="F:zinc ion binding"/>
    <property type="evidence" value="ECO:0007669"/>
    <property type="project" value="UniProtKB-KW"/>
</dbReference>
<sequence length="223" mass="24508">MEQELDLTLKLGLPNSTVDTHLSLNLSTTTTNQRTNVVANGRGDNNNDGGEVLNHRRALWGNDEVIHNEAARNNVEFNIRIYNYVVQQIAGAPNTSNFAPYPMPPSPAPAPAPVPAPETPPASDEYVLIDVPARRVRRNNSTAMANTWNENATAKRLRGCGGFCGGRIEGMKKCTNMNCNALNTPMWRRGPLGPKSLCNACGIKFRKEEERKAKRNGVIELDN</sequence>
<evidence type="ECO:0000256" key="1">
    <source>
        <dbReference type="ARBA" id="ARBA00022723"/>
    </source>
</evidence>
<dbReference type="PANTHER" id="PTHR46813:SF4">
    <property type="entry name" value="GATA TRANSCRIPTION FACTOR 20"/>
    <property type="match status" value="1"/>
</dbReference>
<evidence type="ECO:0000256" key="8">
    <source>
        <dbReference type="PROSITE-ProRule" id="PRU00094"/>
    </source>
</evidence>
<dbReference type="SUPFAM" id="SSF57716">
    <property type="entry name" value="Glucocorticoid receptor-like (DNA-binding domain)"/>
    <property type="match status" value="1"/>
</dbReference>
<keyword evidence="1" id="KW-0479">Metal-binding</keyword>
<evidence type="ECO:0000256" key="7">
    <source>
        <dbReference type="ARBA" id="ARBA00024019"/>
    </source>
</evidence>
<keyword evidence="3" id="KW-0862">Zinc</keyword>
<evidence type="ECO:0000313" key="12">
    <source>
        <dbReference type="Proteomes" id="UP000682877"/>
    </source>
</evidence>
<feature type="compositionally biased region" description="Pro residues" evidence="9">
    <location>
        <begin position="101"/>
        <end position="120"/>
    </location>
</feature>
<evidence type="ECO:0000256" key="3">
    <source>
        <dbReference type="ARBA" id="ARBA00022833"/>
    </source>
</evidence>
<dbReference type="Gene3D" id="3.30.50.10">
    <property type="entry name" value="Erythroid Transcription Factor GATA-1, subunit A"/>
    <property type="match status" value="1"/>
</dbReference>
<keyword evidence="4" id="KW-0805">Transcription regulation</keyword>
<organism evidence="11 12">
    <name type="scientific">Arabidopsis arenosa</name>
    <name type="common">Sand rock-cress</name>
    <name type="synonym">Cardaminopsis arenosa</name>
    <dbReference type="NCBI Taxonomy" id="38785"/>
    <lineage>
        <taxon>Eukaryota</taxon>
        <taxon>Viridiplantae</taxon>
        <taxon>Streptophyta</taxon>
        <taxon>Embryophyta</taxon>
        <taxon>Tracheophyta</taxon>
        <taxon>Spermatophyta</taxon>
        <taxon>Magnoliopsida</taxon>
        <taxon>eudicotyledons</taxon>
        <taxon>Gunneridae</taxon>
        <taxon>Pentapetalae</taxon>
        <taxon>rosids</taxon>
        <taxon>malvids</taxon>
        <taxon>Brassicales</taxon>
        <taxon>Brassicaceae</taxon>
        <taxon>Camelineae</taxon>
        <taxon>Arabidopsis</taxon>
    </lineage>
</organism>
<dbReference type="PROSITE" id="PS50114">
    <property type="entry name" value="GATA_ZN_FINGER_2"/>
    <property type="match status" value="1"/>
</dbReference>
<dbReference type="InterPro" id="IPR000679">
    <property type="entry name" value="Znf_GATA"/>
</dbReference>
<dbReference type="AlphaFoldDB" id="A0A8S1ZZ12"/>
<evidence type="ECO:0000259" key="10">
    <source>
        <dbReference type="PROSITE" id="PS50114"/>
    </source>
</evidence>
<name>A0A8S1ZZ12_ARAAE</name>
<protein>
    <recommendedName>
        <fullName evidence="10">GATA-type domain-containing protein</fullName>
    </recommendedName>
</protein>
<evidence type="ECO:0000256" key="4">
    <source>
        <dbReference type="ARBA" id="ARBA00023015"/>
    </source>
</evidence>
<keyword evidence="5" id="KW-0238">DNA-binding</keyword>
<dbReference type="SMART" id="SM00401">
    <property type="entry name" value="ZnF_GATA"/>
    <property type="match status" value="1"/>
</dbReference>
<dbReference type="InterPro" id="IPR013088">
    <property type="entry name" value="Znf_NHR/GATA"/>
</dbReference>
<feature type="domain" description="GATA-type" evidence="10">
    <location>
        <begin position="178"/>
        <end position="206"/>
    </location>
</feature>
<keyword evidence="6" id="KW-0804">Transcription</keyword>
<accession>A0A8S1ZZ12</accession>
<dbReference type="CDD" id="cd00202">
    <property type="entry name" value="ZnF_GATA"/>
    <property type="match status" value="1"/>
</dbReference>
<evidence type="ECO:0000313" key="11">
    <source>
        <dbReference type="EMBL" id="CAE5967990.1"/>
    </source>
</evidence>